<keyword evidence="2" id="KW-1185">Reference proteome</keyword>
<gene>
    <name evidence="1" type="ORF">SAMN05443639_12917</name>
</gene>
<proteinExistence type="predicted"/>
<sequence length="84" mass="9687">MARLMGQQKLAARCRSRRVCTTDSKHGLPVASNVLNRDFRPQAPNRTWAKDITYVWTVEGWLYLREGVERPLSARLVDEITTTK</sequence>
<evidence type="ECO:0008006" key="3">
    <source>
        <dbReference type="Google" id="ProtNLM"/>
    </source>
</evidence>
<reference evidence="2" key="1">
    <citation type="submission" date="2016-10" db="EMBL/GenBank/DDBJ databases">
        <authorList>
            <person name="Varghese N."/>
            <person name="Submissions S."/>
        </authorList>
    </citation>
    <scope>NUCLEOTIDE SEQUENCE [LARGE SCALE GENOMIC DNA]</scope>
    <source>
        <strain evidence="2">DSM 16858</strain>
    </source>
</reference>
<dbReference type="PANTHER" id="PTHR46889">
    <property type="entry name" value="TRANSPOSASE INSF FOR INSERTION SEQUENCE IS3B-RELATED"/>
    <property type="match status" value="1"/>
</dbReference>
<evidence type="ECO:0000313" key="2">
    <source>
        <dbReference type="Proteomes" id="UP000199181"/>
    </source>
</evidence>
<dbReference type="PANTHER" id="PTHR46889:SF4">
    <property type="entry name" value="TRANSPOSASE INSO FOR INSERTION SEQUENCE ELEMENT IS911B-RELATED"/>
    <property type="match status" value="1"/>
</dbReference>
<dbReference type="EMBL" id="FOIJ01000029">
    <property type="protein sequence ID" value="SEU38867.1"/>
    <property type="molecule type" value="Genomic_DNA"/>
</dbReference>
<evidence type="ECO:0000313" key="1">
    <source>
        <dbReference type="EMBL" id="SEU38867.1"/>
    </source>
</evidence>
<protein>
    <recommendedName>
        <fullName evidence="3">Transposase</fullName>
    </recommendedName>
</protein>
<dbReference type="AlphaFoldDB" id="A0A1I0LH14"/>
<dbReference type="Proteomes" id="UP000199181">
    <property type="component" value="Unassembled WGS sequence"/>
</dbReference>
<name>A0A1I0LH14_9BACT</name>
<accession>A0A1I0LH14</accession>
<organism evidence="1 2">
    <name type="scientific">Stigmatella erecta</name>
    <dbReference type="NCBI Taxonomy" id="83460"/>
    <lineage>
        <taxon>Bacteria</taxon>
        <taxon>Pseudomonadati</taxon>
        <taxon>Myxococcota</taxon>
        <taxon>Myxococcia</taxon>
        <taxon>Myxococcales</taxon>
        <taxon>Cystobacterineae</taxon>
        <taxon>Archangiaceae</taxon>
        <taxon>Stigmatella</taxon>
    </lineage>
</organism>
<dbReference type="InterPro" id="IPR050900">
    <property type="entry name" value="Transposase_IS3/IS150/IS904"/>
</dbReference>